<dbReference type="STRING" id="573061.Clocel_0671"/>
<name>D9SRS5_CLOC7</name>
<protein>
    <recommendedName>
        <fullName evidence="3">Flagellar hook-length control protein FliK</fullName>
    </recommendedName>
</protein>
<dbReference type="Proteomes" id="UP000002730">
    <property type="component" value="Chromosome"/>
</dbReference>
<gene>
    <name evidence="1" type="ordered locus">Clocel_0671</name>
</gene>
<accession>D9SRS5</accession>
<dbReference type="HOGENOM" id="CLU_035694_0_0_9"/>
<evidence type="ECO:0000313" key="1">
    <source>
        <dbReference type="EMBL" id="ADL50442.1"/>
    </source>
</evidence>
<dbReference type="KEGG" id="ccb:Clocel_0671"/>
<dbReference type="AlphaFoldDB" id="D9SRS5"/>
<organism evidence="1 2">
    <name type="scientific">Clostridium cellulovorans (strain ATCC 35296 / DSM 3052 / OCM 3 / 743B)</name>
    <dbReference type="NCBI Taxonomy" id="573061"/>
    <lineage>
        <taxon>Bacteria</taxon>
        <taxon>Bacillati</taxon>
        <taxon>Bacillota</taxon>
        <taxon>Clostridia</taxon>
        <taxon>Eubacteriales</taxon>
        <taxon>Clostridiaceae</taxon>
        <taxon>Clostridium</taxon>
    </lineage>
</organism>
<dbReference type="EMBL" id="CP002160">
    <property type="protein sequence ID" value="ADL50442.1"/>
    <property type="molecule type" value="Genomic_DNA"/>
</dbReference>
<proteinExistence type="predicted"/>
<dbReference type="OrthoDB" id="1936401at2"/>
<sequence length="664" mass="74446">MAAINRIPGNLNVEEKRNTRKMSFTKGDVFNGAVVDSDSAEGEVTIKIANRWQIQAKVEGDVDLKAGQNRFKVVGFEDGKLKLQVVDNSVAKEVETTSLDEIIKNAGLEKEDRQLLSNMLKHNMPLTRENILEVKNLFELNRNLKDANYDVNALINKLVDSKGIDVNSKEGIALKEMIEKLFTNIKGLSQDKIMLMLENNLDLTSDNIESLNRILAGKQLILNDIADLFNSSEALKDTEVKTNQQVIVGQTLSTEAEIGEAAGKFTNLKNMVENNDVDNIIHEYLSKKGIENLNSKGQEAIKELKNILVNLKYGNMDEEVNNILSSNPKVAQILNDLEELATPRVSLTELIASKAIIQEDDISLKNSMDILKETGIKVTKENISTVDTMKNLKELLKDNSVETVKAMILGDEPVTAQMDKKVTELLTNLKSKDLSTVLQGLKGNPNGDTLDADITKLLETVKNKDLLSNKDLINHKDISNTSSSLSSAENVKEQLGIKMDSMKEMINSILSKGKMSPELYANFKDAFNDFKMFNSLSQNYYMLDVPINLYDNQYQCKLLIKDEREKGKRIDSKNVKIVATVETNNMGAVDAYINVKDKTMWIDIKSDKQWTNIFRKTSGRLESVLADMGYFPMISVTEKKSEADIISTREFFNEEVSYGLNIKV</sequence>
<dbReference type="RefSeq" id="WP_010074777.1">
    <property type="nucleotide sequence ID" value="NC_014393.1"/>
</dbReference>
<dbReference type="eggNOG" id="ENOG5033KQV">
    <property type="taxonomic scope" value="Bacteria"/>
</dbReference>
<evidence type="ECO:0008006" key="3">
    <source>
        <dbReference type="Google" id="ProtNLM"/>
    </source>
</evidence>
<reference evidence="1 2" key="1">
    <citation type="submission" date="2010-08" db="EMBL/GenBank/DDBJ databases">
        <title>Complete sequence of Clostridium cellulovorans 743B.</title>
        <authorList>
            <consortium name="US DOE Joint Genome Institute"/>
            <person name="Lucas S."/>
            <person name="Copeland A."/>
            <person name="Lapidus A."/>
            <person name="Cheng J.-F."/>
            <person name="Bruce D."/>
            <person name="Goodwin L."/>
            <person name="Pitluck S."/>
            <person name="Chertkov O."/>
            <person name="Detter J.C."/>
            <person name="Han C."/>
            <person name="Tapia R."/>
            <person name="Land M."/>
            <person name="Hauser L."/>
            <person name="Chang Y.-J."/>
            <person name="Jeffries C."/>
            <person name="Kyrpides N."/>
            <person name="Ivanova N."/>
            <person name="Mikhailova N."/>
            <person name="Hemme C.L."/>
            <person name="Woyke T."/>
        </authorList>
    </citation>
    <scope>NUCLEOTIDE SEQUENCE [LARGE SCALE GENOMIC DNA]</scope>
    <source>
        <strain evidence="2">ATCC 35296 / DSM 3052 / OCM 3 / 743B</strain>
    </source>
</reference>
<evidence type="ECO:0000313" key="2">
    <source>
        <dbReference type="Proteomes" id="UP000002730"/>
    </source>
</evidence>
<keyword evidence="2" id="KW-1185">Reference proteome</keyword>